<dbReference type="OrthoDB" id="288203at2759"/>
<dbReference type="AlphaFoldDB" id="A0A183FDF7"/>
<accession>A0A183FDF7</accession>
<feature type="transmembrane region" description="Helical" evidence="5">
    <location>
        <begin position="94"/>
        <end position="113"/>
    </location>
</feature>
<dbReference type="EMBL" id="UZAH01025292">
    <property type="protein sequence ID" value="VDO60673.1"/>
    <property type="molecule type" value="Genomic_DNA"/>
</dbReference>
<proteinExistence type="predicted"/>
<dbReference type="GO" id="GO:0055085">
    <property type="term" value="P:transmembrane transport"/>
    <property type="evidence" value="ECO:0007669"/>
    <property type="project" value="InterPro"/>
</dbReference>
<dbReference type="Proteomes" id="UP000050761">
    <property type="component" value="Unassembled WGS sequence"/>
</dbReference>
<evidence type="ECO:0000256" key="1">
    <source>
        <dbReference type="ARBA" id="ARBA00004141"/>
    </source>
</evidence>
<keyword evidence="4 5" id="KW-0472">Membrane</keyword>
<evidence type="ECO:0000313" key="7">
    <source>
        <dbReference type="EMBL" id="VDO60673.1"/>
    </source>
</evidence>
<accession>A0A3P7Y6V0</accession>
<comment type="subcellular location">
    <subcellularLocation>
        <location evidence="1">Membrane</location>
        <topology evidence="1">Multi-pass membrane protein</topology>
    </subcellularLocation>
</comment>
<protein>
    <submittedName>
        <fullName evidence="9">Sulfate_transp domain-containing protein</fullName>
    </submittedName>
</protein>
<keyword evidence="2 5" id="KW-0812">Transmembrane</keyword>
<feature type="transmembrane region" description="Helical" evidence="5">
    <location>
        <begin position="150"/>
        <end position="180"/>
    </location>
</feature>
<reference evidence="9" key="2">
    <citation type="submission" date="2019-09" db="UniProtKB">
        <authorList>
            <consortium name="WormBaseParasite"/>
        </authorList>
    </citation>
    <scope>IDENTIFICATION</scope>
</reference>
<dbReference type="InterPro" id="IPR011547">
    <property type="entry name" value="SLC26A/SulP_dom"/>
</dbReference>
<keyword evidence="3 5" id="KW-1133">Transmembrane helix</keyword>
<dbReference type="WBParaSite" id="HPBE_0000427001-mRNA-1">
    <property type="protein sequence ID" value="HPBE_0000427001-mRNA-1"/>
    <property type="gene ID" value="HPBE_0000427001"/>
</dbReference>
<keyword evidence="8" id="KW-1185">Reference proteome</keyword>
<evidence type="ECO:0000256" key="4">
    <source>
        <dbReference type="ARBA" id="ARBA00023136"/>
    </source>
</evidence>
<organism evidence="8 9">
    <name type="scientific">Heligmosomoides polygyrus</name>
    <name type="common">Parasitic roundworm</name>
    <dbReference type="NCBI Taxonomy" id="6339"/>
    <lineage>
        <taxon>Eukaryota</taxon>
        <taxon>Metazoa</taxon>
        <taxon>Ecdysozoa</taxon>
        <taxon>Nematoda</taxon>
        <taxon>Chromadorea</taxon>
        <taxon>Rhabditida</taxon>
        <taxon>Rhabditina</taxon>
        <taxon>Rhabditomorpha</taxon>
        <taxon>Strongyloidea</taxon>
        <taxon>Heligmosomidae</taxon>
        <taxon>Heligmosomoides</taxon>
    </lineage>
</organism>
<evidence type="ECO:0000256" key="5">
    <source>
        <dbReference type="SAM" id="Phobius"/>
    </source>
</evidence>
<name>A0A183FDF7_HELPZ</name>
<evidence type="ECO:0000313" key="8">
    <source>
        <dbReference type="Proteomes" id="UP000050761"/>
    </source>
</evidence>
<sequence>MPIAVVIMAVHISMAKLLAKKHSYSIDIKQEFFAAGFTSAISSFFPVFPCSCSLARTLVNSLAGTRTQVCSFKVYVLREDEKYTRVSGTNLSEEGIVCLLQCILASIIIVALFDMFLKFKQLPKLWVISKIDLVGLFKRFIAFIKTAEAILQAIWVVAFAATAFADVIIGLLVSILFALLTTLMRQQL</sequence>
<evidence type="ECO:0000313" key="9">
    <source>
        <dbReference type="WBParaSite" id="HPBE_0000427001-mRNA-1"/>
    </source>
</evidence>
<evidence type="ECO:0000259" key="6">
    <source>
        <dbReference type="Pfam" id="PF00916"/>
    </source>
</evidence>
<reference evidence="7 8" key="1">
    <citation type="submission" date="2018-11" db="EMBL/GenBank/DDBJ databases">
        <authorList>
            <consortium name="Pathogen Informatics"/>
        </authorList>
    </citation>
    <scope>NUCLEOTIDE SEQUENCE [LARGE SCALE GENOMIC DNA]</scope>
</reference>
<dbReference type="InterPro" id="IPR001902">
    <property type="entry name" value="SLC26A/SulP_fam"/>
</dbReference>
<dbReference type="GO" id="GO:0016020">
    <property type="term" value="C:membrane"/>
    <property type="evidence" value="ECO:0007669"/>
    <property type="project" value="UniProtKB-SubCell"/>
</dbReference>
<gene>
    <name evidence="7" type="ORF">HPBE_LOCUS4271</name>
</gene>
<dbReference type="Pfam" id="PF00916">
    <property type="entry name" value="Sulfate_transp"/>
    <property type="match status" value="1"/>
</dbReference>
<feature type="domain" description="SLC26A/SulP transporter" evidence="6">
    <location>
        <begin position="3"/>
        <end position="134"/>
    </location>
</feature>
<evidence type="ECO:0000256" key="3">
    <source>
        <dbReference type="ARBA" id="ARBA00022989"/>
    </source>
</evidence>
<evidence type="ECO:0000256" key="2">
    <source>
        <dbReference type="ARBA" id="ARBA00022692"/>
    </source>
</evidence>
<dbReference type="PANTHER" id="PTHR11814">
    <property type="entry name" value="SULFATE TRANSPORTER"/>
    <property type="match status" value="1"/>
</dbReference>